<feature type="domain" description="Aminoacyl-tRNA synthetase class Ia" evidence="11">
    <location>
        <begin position="421"/>
        <end position="579"/>
    </location>
</feature>
<comment type="similarity">
    <text evidence="1 9 10">Belongs to the class-I aminoacyl-tRNA synthetase family.</text>
</comment>
<evidence type="ECO:0000256" key="8">
    <source>
        <dbReference type="ARBA" id="ARBA00047469"/>
    </source>
</evidence>
<dbReference type="EMBL" id="JAIOIU010000069">
    <property type="protein sequence ID" value="MBZ0159658.1"/>
    <property type="molecule type" value="Genomic_DNA"/>
</dbReference>
<dbReference type="InterPro" id="IPR002300">
    <property type="entry name" value="aa-tRNA-synth_Ia"/>
</dbReference>
<dbReference type="FunFam" id="3.40.50.620:FF:000003">
    <property type="entry name" value="Leucine--tRNA ligase"/>
    <property type="match status" value="1"/>
</dbReference>
<keyword evidence="2 9" id="KW-0963">Cytoplasm</keyword>
<dbReference type="FunFam" id="3.40.50.620:FF:000100">
    <property type="entry name" value="probable leucine--tRNA ligase, mitochondrial"/>
    <property type="match status" value="1"/>
</dbReference>
<dbReference type="InterPro" id="IPR002302">
    <property type="entry name" value="Leu-tRNA-ligase"/>
</dbReference>
<dbReference type="InterPro" id="IPR015413">
    <property type="entry name" value="Methionyl/Leucyl_tRNA_Synth"/>
</dbReference>
<evidence type="ECO:0000256" key="5">
    <source>
        <dbReference type="ARBA" id="ARBA00022840"/>
    </source>
</evidence>
<dbReference type="Gene3D" id="3.40.50.620">
    <property type="entry name" value="HUPs"/>
    <property type="match status" value="2"/>
</dbReference>
<keyword evidence="5 9" id="KW-0067">ATP-binding</keyword>
<dbReference type="Pfam" id="PF08264">
    <property type="entry name" value="Anticodon_1"/>
    <property type="match status" value="1"/>
</dbReference>
<evidence type="ECO:0000313" key="16">
    <source>
        <dbReference type="Proteomes" id="UP001197609"/>
    </source>
</evidence>
<dbReference type="NCBIfam" id="TIGR00396">
    <property type="entry name" value="leuS_bact"/>
    <property type="match status" value="1"/>
</dbReference>
<organism evidence="15 16">
    <name type="scientific">Candidatus Methylomirabilis tolerans</name>
    <dbReference type="NCBI Taxonomy" id="3123416"/>
    <lineage>
        <taxon>Bacteria</taxon>
        <taxon>Candidatus Methylomirabilota</taxon>
        <taxon>Candidatus Methylomirabilia</taxon>
        <taxon>Candidatus Methylomirabilales</taxon>
        <taxon>Candidatus Methylomirabilaceae</taxon>
        <taxon>Candidatus Methylomirabilis</taxon>
    </lineage>
</organism>
<evidence type="ECO:0000256" key="9">
    <source>
        <dbReference type="HAMAP-Rule" id="MF_00049"/>
    </source>
</evidence>
<gene>
    <name evidence="9 15" type="primary">leuS</name>
    <name evidence="15" type="ORF">K8G79_05940</name>
</gene>
<dbReference type="InterPro" id="IPR009080">
    <property type="entry name" value="tRNAsynth_Ia_anticodon-bd"/>
</dbReference>
<proteinExistence type="inferred from homology"/>
<evidence type="ECO:0000256" key="10">
    <source>
        <dbReference type="RuleBase" id="RU363035"/>
    </source>
</evidence>
<dbReference type="InterPro" id="IPR025709">
    <property type="entry name" value="Leu_tRNA-synth_edit"/>
</dbReference>
<dbReference type="AlphaFoldDB" id="A0AAJ1EI92"/>
<feature type="short sequence motif" description="'HIGH' region" evidence="9">
    <location>
        <begin position="42"/>
        <end position="52"/>
    </location>
</feature>
<dbReference type="Pfam" id="PF00133">
    <property type="entry name" value="tRNA-synt_1"/>
    <property type="match status" value="2"/>
</dbReference>
<feature type="domain" description="Leucyl-tRNA synthetase editing" evidence="14">
    <location>
        <begin position="221"/>
        <end position="407"/>
    </location>
</feature>
<evidence type="ECO:0000259" key="12">
    <source>
        <dbReference type="Pfam" id="PF08264"/>
    </source>
</evidence>
<dbReference type="PROSITE" id="PS00178">
    <property type="entry name" value="AA_TRNA_LIGASE_I"/>
    <property type="match status" value="1"/>
</dbReference>
<keyword evidence="3 9" id="KW-0436">Ligase</keyword>
<evidence type="ECO:0000256" key="7">
    <source>
        <dbReference type="ARBA" id="ARBA00023146"/>
    </source>
</evidence>
<dbReference type="SUPFAM" id="SSF47323">
    <property type="entry name" value="Anticodon-binding domain of a subclass of class I aminoacyl-tRNA synthetases"/>
    <property type="match status" value="1"/>
</dbReference>
<dbReference type="InterPro" id="IPR013155">
    <property type="entry name" value="M/V/L/I-tRNA-synth_anticd-bd"/>
</dbReference>
<dbReference type="Proteomes" id="UP001197609">
    <property type="component" value="Unassembled WGS sequence"/>
</dbReference>
<reference evidence="15 16" key="1">
    <citation type="journal article" date="2021" name="bioRxiv">
        <title>Unraveling nitrogen, sulfur and carbon metabolic pathways and microbial community transcriptional responses to substrate deprivation and toxicity stresses in a bioreactor mimicking anoxic brackish coastal sediment conditions.</title>
        <authorList>
            <person name="Martins P.D."/>
            <person name="Echeveste M.J."/>
            <person name="Arshad A."/>
            <person name="Kurth J."/>
            <person name="Ouboter H."/>
            <person name="Jetten M.S.M."/>
            <person name="Welte C.U."/>
        </authorList>
    </citation>
    <scope>NUCLEOTIDE SEQUENCE [LARGE SCALE GENOMIC DNA]</scope>
    <source>
        <strain evidence="15">MAG_38</strain>
    </source>
</reference>
<dbReference type="Gene3D" id="2.20.28.290">
    <property type="match status" value="1"/>
</dbReference>
<evidence type="ECO:0000256" key="4">
    <source>
        <dbReference type="ARBA" id="ARBA00022741"/>
    </source>
</evidence>
<keyword evidence="6 9" id="KW-0648">Protein biosynthesis</keyword>
<protein>
    <recommendedName>
        <fullName evidence="9">Leucine--tRNA ligase</fullName>
        <ecNumber evidence="9">6.1.1.4</ecNumber>
    </recommendedName>
    <alternativeName>
        <fullName evidence="9">Leucyl-tRNA synthetase</fullName>
        <shortName evidence="9">LeuRS</shortName>
    </alternativeName>
</protein>
<dbReference type="FunFam" id="3.10.20.590:FF:000001">
    <property type="entry name" value="Leucine--tRNA ligase"/>
    <property type="match status" value="1"/>
</dbReference>
<evidence type="ECO:0000313" key="15">
    <source>
        <dbReference type="EMBL" id="MBZ0159658.1"/>
    </source>
</evidence>
<dbReference type="InterPro" id="IPR001412">
    <property type="entry name" value="aa-tRNA-synth_I_CS"/>
</dbReference>
<feature type="binding site" evidence="9">
    <location>
        <position position="617"/>
    </location>
    <ligand>
        <name>ATP</name>
        <dbReference type="ChEBI" id="CHEBI:30616"/>
    </ligand>
</feature>
<evidence type="ECO:0000259" key="13">
    <source>
        <dbReference type="Pfam" id="PF09334"/>
    </source>
</evidence>
<dbReference type="Gene3D" id="1.10.730.10">
    <property type="entry name" value="Isoleucyl-tRNA Synthetase, Domain 1"/>
    <property type="match status" value="2"/>
</dbReference>
<dbReference type="GO" id="GO:0002161">
    <property type="term" value="F:aminoacyl-tRNA deacylase activity"/>
    <property type="evidence" value="ECO:0007669"/>
    <property type="project" value="InterPro"/>
</dbReference>
<dbReference type="InterPro" id="IPR014729">
    <property type="entry name" value="Rossmann-like_a/b/a_fold"/>
</dbReference>
<sequence length="864" mass="98008">MARGYDFKTIEAKWQGIWEESGAFAATEDPERRKFYLLEMYPYPSGRIHMGHVRNYAIGDVLARFLRMRGYNVLHPMGWDSFGLPAENAAIEHRTHPAKWTYDNIAYMRTQLKRMGFSYDWQREITCSDPDYYRWGQWLFLKLYEKGLAYKKSSTVNWCEACQTVLANEQVEGGLCWRDGTPVVQKELPGWFFRITAYAEELLSCLDNLSGWPEPVKVMQRNWIGKSIGAEVRFPLAEREAALTIFTTRQDTLFGATFMVLAPEHPLALSLSKGTSQEQHVKAFVDRMKLEDRTQRAVADASKEGVFTGAYAINPLTHERIPVWIGNFVLLEYGTGAIMAVPSNDQRDFEFAKTYGLPIRLAVKPVDADLDESSMQQAHEGEGVLVNSGPFTGMGSEQAREAIADFLERRGIGKRTVHYRLRDWGISRQRYWGNPIPIVYCDGCGVVPVPYQELPIILPQDVQITMKGGSPLQKVATFTHVACPRCGSPARREMDTMDTFVDSSWYFLRFTSPHAEDGPVSPARVNYWMPVDQYIGGIEHAVLHLLYARFFTKAVRDLGLIAIDEPFNRLLTQGMVCKETYRCPEHGFRLPEEVDTARACKACGRPIEIGRIEKMSKSKKNVIDPEDLLMQYGADTARLFCLFAAPPERDLEWSEQGVEGSFRFLSRIVRLVEDHEAILKAPLAPILFQGLLAGRALYRKAQQTIKRVTEDIEEEFHFNTAISALMELANEISRFEPAGPADEAEERRFAYSYAVETLLLLLSPFAPHLCEELWERLGRGGSIFQAAWPTYDPAVIMADEIVVVVQIDGKVRSRLFMPADADESAMREVALADERIKGWLDGRSIRKVVIVPKKLVNIVTGGVR</sequence>
<feature type="domain" description="Aminoacyl-tRNA synthetase class Ia" evidence="11">
    <location>
        <begin position="613"/>
        <end position="654"/>
    </location>
</feature>
<dbReference type="EC" id="6.1.1.4" evidence="9"/>
<feature type="domain" description="Methionyl/Leucyl tRNA synthetase" evidence="13">
    <location>
        <begin position="41"/>
        <end position="173"/>
    </location>
</feature>
<name>A0AAJ1EI92_9BACT</name>
<accession>A0AAJ1EI92</accession>
<dbReference type="PANTHER" id="PTHR43740:SF2">
    <property type="entry name" value="LEUCINE--TRNA LIGASE, MITOCHONDRIAL"/>
    <property type="match status" value="1"/>
</dbReference>
<dbReference type="CDD" id="cd00812">
    <property type="entry name" value="LeuRS_core"/>
    <property type="match status" value="1"/>
</dbReference>
<dbReference type="Pfam" id="PF13603">
    <property type="entry name" value="tRNA-synt_1_2"/>
    <property type="match status" value="1"/>
</dbReference>
<dbReference type="PRINTS" id="PR00985">
    <property type="entry name" value="TRNASYNTHLEU"/>
</dbReference>
<evidence type="ECO:0000256" key="2">
    <source>
        <dbReference type="ARBA" id="ARBA00022490"/>
    </source>
</evidence>
<evidence type="ECO:0000259" key="14">
    <source>
        <dbReference type="Pfam" id="PF13603"/>
    </source>
</evidence>
<keyword evidence="7 9" id="KW-0030">Aminoacyl-tRNA synthetase</keyword>
<dbReference type="Gene3D" id="3.10.20.590">
    <property type="match status" value="1"/>
</dbReference>
<feature type="short sequence motif" description="'KMSKS' region" evidence="9">
    <location>
        <begin position="614"/>
        <end position="618"/>
    </location>
</feature>
<evidence type="ECO:0000256" key="3">
    <source>
        <dbReference type="ARBA" id="ARBA00022598"/>
    </source>
</evidence>
<comment type="subcellular location">
    <subcellularLocation>
        <location evidence="9">Cytoplasm</location>
    </subcellularLocation>
</comment>
<dbReference type="GO" id="GO:0005829">
    <property type="term" value="C:cytosol"/>
    <property type="evidence" value="ECO:0007669"/>
    <property type="project" value="TreeGrafter"/>
</dbReference>
<evidence type="ECO:0000256" key="6">
    <source>
        <dbReference type="ARBA" id="ARBA00022917"/>
    </source>
</evidence>
<evidence type="ECO:0000256" key="1">
    <source>
        <dbReference type="ARBA" id="ARBA00005594"/>
    </source>
</evidence>
<keyword evidence="4 9" id="KW-0547">Nucleotide-binding</keyword>
<dbReference type="GO" id="GO:0004823">
    <property type="term" value="F:leucine-tRNA ligase activity"/>
    <property type="evidence" value="ECO:0007669"/>
    <property type="project" value="UniProtKB-UniRule"/>
</dbReference>
<dbReference type="CDD" id="cd07958">
    <property type="entry name" value="Anticodon_Ia_Leu_BEm"/>
    <property type="match status" value="1"/>
</dbReference>
<dbReference type="InterPro" id="IPR009008">
    <property type="entry name" value="Val/Leu/Ile-tRNA-synth_edit"/>
</dbReference>
<comment type="caution">
    <text evidence="15">The sequence shown here is derived from an EMBL/GenBank/DDBJ whole genome shotgun (WGS) entry which is preliminary data.</text>
</comment>
<dbReference type="GO" id="GO:0006429">
    <property type="term" value="P:leucyl-tRNA aminoacylation"/>
    <property type="evidence" value="ECO:0007669"/>
    <property type="project" value="UniProtKB-UniRule"/>
</dbReference>
<comment type="catalytic activity">
    <reaction evidence="8 9">
        <text>tRNA(Leu) + L-leucine + ATP = L-leucyl-tRNA(Leu) + AMP + diphosphate</text>
        <dbReference type="Rhea" id="RHEA:11688"/>
        <dbReference type="Rhea" id="RHEA-COMP:9613"/>
        <dbReference type="Rhea" id="RHEA-COMP:9622"/>
        <dbReference type="ChEBI" id="CHEBI:30616"/>
        <dbReference type="ChEBI" id="CHEBI:33019"/>
        <dbReference type="ChEBI" id="CHEBI:57427"/>
        <dbReference type="ChEBI" id="CHEBI:78442"/>
        <dbReference type="ChEBI" id="CHEBI:78494"/>
        <dbReference type="ChEBI" id="CHEBI:456215"/>
        <dbReference type="EC" id="6.1.1.4"/>
    </reaction>
</comment>
<dbReference type="GO" id="GO:0005524">
    <property type="term" value="F:ATP binding"/>
    <property type="evidence" value="ECO:0007669"/>
    <property type="project" value="UniProtKB-UniRule"/>
</dbReference>
<evidence type="ECO:0000259" key="11">
    <source>
        <dbReference type="Pfam" id="PF00133"/>
    </source>
</evidence>
<dbReference type="SUPFAM" id="SSF52374">
    <property type="entry name" value="Nucleotidylyl transferase"/>
    <property type="match status" value="1"/>
</dbReference>
<dbReference type="PANTHER" id="PTHR43740">
    <property type="entry name" value="LEUCYL-TRNA SYNTHETASE"/>
    <property type="match status" value="1"/>
</dbReference>
<dbReference type="HAMAP" id="MF_00049_B">
    <property type="entry name" value="Leu_tRNA_synth_B"/>
    <property type="match status" value="1"/>
</dbReference>
<dbReference type="FunFam" id="1.10.730.10:FF:000011">
    <property type="entry name" value="Leucine--tRNA ligase chloroplastic/mitochondrial"/>
    <property type="match status" value="1"/>
</dbReference>
<feature type="domain" description="Methionyl/Valyl/Leucyl/Isoleucyl-tRNA synthetase anticodon-binding" evidence="12">
    <location>
        <begin position="695"/>
        <end position="824"/>
    </location>
</feature>
<dbReference type="SUPFAM" id="SSF50677">
    <property type="entry name" value="ValRS/IleRS/LeuRS editing domain"/>
    <property type="match status" value="1"/>
</dbReference>
<dbReference type="Pfam" id="PF09334">
    <property type="entry name" value="tRNA-synt_1g"/>
    <property type="match status" value="1"/>
</dbReference>